<feature type="domain" description="Solute-binding protein family 3/N-terminal" evidence="3">
    <location>
        <begin position="32"/>
        <end position="252"/>
    </location>
</feature>
<dbReference type="PATRIC" id="fig|1385369.3.peg.1199"/>
<dbReference type="Pfam" id="PF00497">
    <property type="entry name" value="SBP_bac_3"/>
    <property type="match status" value="1"/>
</dbReference>
<dbReference type="Gene3D" id="3.40.190.10">
    <property type="entry name" value="Periplasmic binding protein-like II"/>
    <property type="match status" value="2"/>
</dbReference>
<keyword evidence="1 2" id="KW-0732">Signal</keyword>
<dbReference type="InterPro" id="IPR001638">
    <property type="entry name" value="Solute-binding_3/MltF_N"/>
</dbReference>
<evidence type="ECO:0000256" key="1">
    <source>
        <dbReference type="ARBA" id="ARBA00022729"/>
    </source>
</evidence>
<dbReference type="SMART" id="SM00062">
    <property type="entry name" value="PBPb"/>
    <property type="match status" value="1"/>
</dbReference>
<dbReference type="PANTHER" id="PTHR35936">
    <property type="entry name" value="MEMBRANE-BOUND LYTIC MUREIN TRANSGLYCOSYLASE F"/>
    <property type="match status" value="1"/>
</dbReference>
<sequence length="263" mass="28117">MKRIFAAMAALCLMASGVTHADTLSKIKSSKKIAIAIDLGAAPFGSYDNDMREVGSDVDTAKLIAGGLGVDLQIVPVTSTNRIPFLLTGKVDAVISQFGITDERKKVVAYSLPYASVPVILAGPPDAAIKEWADLAGKSVVVTRGTNNDLDVTRNAPAGTNIVRYDDDATSMTAIISGQYDLFATSPALINTINTKNPALKLDRKFVIRDLPFGVGLRKQDTDLKESIDGIIRTNLSDGKLSAIYQTWHKETLPESVLAAKQP</sequence>
<name>W9HAG0_9PROT</name>
<evidence type="ECO:0000256" key="2">
    <source>
        <dbReference type="SAM" id="SignalP"/>
    </source>
</evidence>
<evidence type="ECO:0000313" key="5">
    <source>
        <dbReference type="Proteomes" id="UP000019486"/>
    </source>
</evidence>
<reference evidence="4 5" key="1">
    <citation type="submission" date="2013-08" db="EMBL/GenBank/DDBJ databases">
        <title>The genome sequence of Skermanella stibiiresistens.</title>
        <authorList>
            <person name="Zhu W."/>
            <person name="Wang G."/>
        </authorList>
    </citation>
    <scope>NUCLEOTIDE SEQUENCE [LARGE SCALE GENOMIC DNA]</scope>
    <source>
        <strain evidence="4 5">SB22</strain>
    </source>
</reference>
<dbReference type="Proteomes" id="UP000019486">
    <property type="component" value="Unassembled WGS sequence"/>
</dbReference>
<dbReference type="PANTHER" id="PTHR35936:SF17">
    <property type="entry name" value="ARGININE-BINDING EXTRACELLULAR PROTEIN ARTP"/>
    <property type="match status" value="1"/>
</dbReference>
<feature type="signal peptide" evidence="2">
    <location>
        <begin position="1"/>
        <end position="21"/>
    </location>
</feature>
<organism evidence="4 5">
    <name type="scientific">Skermanella stibiiresistens SB22</name>
    <dbReference type="NCBI Taxonomy" id="1385369"/>
    <lineage>
        <taxon>Bacteria</taxon>
        <taxon>Pseudomonadati</taxon>
        <taxon>Pseudomonadota</taxon>
        <taxon>Alphaproteobacteria</taxon>
        <taxon>Rhodospirillales</taxon>
        <taxon>Azospirillaceae</taxon>
        <taxon>Skermanella</taxon>
    </lineage>
</organism>
<dbReference type="OrthoDB" id="6192933at2"/>
<feature type="chain" id="PRO_5004921737" evidence="2">
    <location>
        <begin position="22"/>
        <end position="263"/>
    </location>
</feature>
<gene>
    <name evidence="4" type="ORF">N825_24330</name>
</gene>
<dbReference type="SUPFAM" id="SSF53850">
    <property type="entry name" value="Periplasmic binding protein-like II"/>
    <property type="match status" value="1"/>
</dbReference>
<dbReference type="EMBL" id="AVFL01000003">
    <property type="protein sequence ID" value="EWY41672.1"/>
    <property type="molecule type" value="Genomic_DNA"/>
</dbReference>
<dbReference type="AlphaFoldDB" id="W9HAG0"/>
<evidence type="ECO:0000313" key="4">
    <source>
        <dbReference type="EMBL" id="EWY41672.1"/>
    </source>
</evidence>
<accession>W9HAG0</accession>
<proteinExistence type="predicted"/>
<comment type="caution">
    <text evidence="4">The sequence shown here is derived from an EMBL/GenBank/DDBJ whole genome shotgun (WGS) entry which is preliminary data.</text>
</comment>
<dbReference type="STRING" id="1385369.N825_24330"/>
<dbReference type="RefSeq" id="WP_037448237.1">
    <property type="nucleotide sequence ID" value="NZ_AVFL01000003.1"/>
</dbReference>
<evidence type="ECO:0000259" key="3">
    <source>
        <dbReference type="SMART" id="SM00062"/>
    </source>
</evidence>
<protein>
    <submittedName>
        <fullName evidence="4">Amino acid ABC transporter</fullName>
    </submittedName>
</protein>
<keyword evidence="5" id="KW-1185">Reference proteome</keyword>